<protein>
    <submittedName>
        <fullName evidence="1">Uncharacterized protein</fullName>
    </submittedName>
</protein>
<evidence type="ECO:0000313" key="2">
    <source>
        <dbReference type="Proteomes" id="UP000053558"/>
    </source>
</evidence>
<dbReference type="OMA" id="CCKSIDL"/>
<comment type="caution">
    <text evidence="1">The sequence shown here is derived from an EMBL/GenBank/DDBJ whole genome shotgun (WGS) entry which is preliminary data.</text>
</comment>
<dbReference type="RefSeq" id="XP_007774687.1">
    <property type="nucleotide sequence ID" value="XM_007776497.1"/>
</dbReference>
<gene>
    <name evidence="1" type="ORF">CONPUDRAFT_85524</name>
</gene>
<keyword evidence="2" id="KW-1185">Reference proteome</keyword>
<dbReference type="OrthoDB" id="2628807at2759"/>
<sequence>MDNLQAIDLPGSEPLVIRLFDGDMESFGQFCLDFYNVETKTAVNTPSGWVINVTPEAGSMAMLCSGALNSWERNHGMSQGQIPAGEERFSIVEGAVCQLERPGMDTLWFEIPKRTRQLPPGVHLLKARPL</sequence>
<dbReference type="GeneID" id="19210975"/>
<dbReference type="AlphaFoldDB" id="A0A5M3M7S5"/>
<evidence type="ECO:0000313" key="1">
    <source>
        <dbReference type="EMBL" id="EIW75278.1"/>
    </source>
</evidence>
<dbReference type="Proteomes" id="UP000053558">
    <property type="component" value="Unassembled WGS sequence"/>
</dbReference>
<dbReference type="EMBL" id="JH711589">
    <property type="protein sequence ID" value="EIW75278.1"/>
    <property type="molecule type" value="Genomic_DNA"/>
</dbReference>
<name>A0A5M3M7S5_CONPW</name>
<proteinExistence type="predicted"/>
<accession>A0A5M3M7S5</accession>
<organism evidence="1 2">
    <name type="scientific">Coniophora puteana (strain RWD-64-598)</name>
    <name type="common">Brown rot fungus</name>
    <dbReference type="NCBI Taxonomy" id="741705"/>
    <lineage>
        <taxon>Eukaryota</taxon>
        <taxon>Fungi</taxon>
        <taxon>Dikarya</taxon>
        <taxon>Basidiomycota</taxon>
        <taxon>Agaricomycotina</taxon>
        <taxon>Agaricomycetes</taxon>
        <taxon>Agaricomycetidae</taxon>
        <taxon>Boletales</taxon>
        <taxon>Coniophorineae</taxon>
        <taxon>Coniophoraceae</taxon>
        <taxon>Coniophora</taxon>
    </lineage>
</organism>
<reference evidence="2" key="1">
    <citation type="journal article" date="2012" name="Science">
        <title>The Paleozoic origin of enzymatic lignin decomposition reconstructed from 31 fungal genomes.</title>
        <authorList>
            <person name="Floudas D."/>
            <person name="Binder M."/>
            <person name="Riley R."/>
            <person name="Barry K."/>
            <person name="Blanchette R.A."/>
            <person name="Henrissat B."/>
            <person name="Martinez A.T."/>
            <person name="Otillar R."/>
            <person name="Spatafora J.W."/>
            <person name="Yadav J.S."/>
            <person name="Aerts A."/>
            <person name="Benoit I."/>
            <person name="Boyd A."/>
            <person name="Carlson A."/>
            <person name="Copeland A."/>
            <person name="Coutinho P.M."/>
            <person name="de Vries R.P."/>
            <person name="Ferreira P."/>
            <person name="Findley K."/>
            <person name="Foster B."/>
            <person name="Gaskell J."/>
            <person name="Glotzer D."/>
            <person name="Gorecki P."/>
            <person name="Heitman J."/>
            <person name="Hesse C."/>
            <person name="Hori C."/>
            <person name="Igarashi K."/>
            <person name="Jurgens J.A."/>
            <person name="Kallen N."/>
            <person name="Kersten P."/>
            <person name="Kohler A."/>
            <person name="Kuees U."/>
            <person name="Kumar T.K.A."/>
            <person name="Kuo A."/>
            <person name="LaButti K."/>
            <person name="Larrondo L.F."/>
            <person name="Lindquist E."/>
            <person name="Ling A."/>
            <person name="Lombard V."/>
            <person name="Lucas S."/>
            <person name="Lundell T."/>
            <person name="Martin R."/>
            <person name="McLaughlin D.J."/>
            <person name="Morgenstern I."/>
            <person name="Morin E."/>
            <person name="Murat C."/>
            <person name="Nagy L.G."/>
            <person name="Nolan M."/>
            <person name="Ohm R.A."/>
            <person name="Patyshakuliyeva A."/>
            <person name="Rokas A."/>
            <person name="Ruiz-Duenas F.J."/>
            <person name="Sabat G."/>
            <person name="Salamov A."/>
            <person name="Samejima M."/>
            <person name="Schmutz J."/>
            <person name="Slot J.C."/>
            <person name="St John F."/>
            <person name="Stenlid J."/>
            <person name="Sun H."/>
            <person name="Sun S."/>
            <person name="Syed K."/>
            <person name="Tsang A."/>
            <person name="Wiebenga A."/>
            <person name="Young D."/>
            <person name="Pisabarro A."/>
            <person name="Eastwood D.C."/>
            <person name="Martin F."/>
            <person name="Cullen D."/>
            <person name="Grigoriev I.V."/>
            <person name="Hibbett D.S."/>
        </authorList>
    </citation>
    <scope>NUCLEOTIDE SEQUENCE [LARGE SCALE GENOMIC DNA]</scope>
    <source>
        <strain evidence="2">RWD-64-598 SS2</strain>
    </source>
</reference>
<dbReference type="KEGG" id="cput:CONPUDRAFT_85524"/>